<dbReference type="Pfam" id="PF04860">
    <property type="entry name" value="Phage_portal"/>
    <property type="match status" value="1"/>
</dbReference>
<organism evidence="1">
    <name type="scientific">marine sediment metagenome</name>
    <dbReference type="NCBI Taxonomy" id="412755"/>
    <lineage>
        <taxon>unclassified sequences</taxon>
        <taxon>metagenomes</taxon>
        <taxon>ecological metagenomes</taxon>
    </lineage>
</organism>
<reference evidence="1" key="1">
    <citation type="journal article" date="2015" name="Nature">
        <title>Complex archaea that bridge the gap between prokaryotes and eukaryotes.</title>
        <authorList>
            <person name="Spang A."/>
            <person name="Saw J.H."/>
            <person name="Jorgensen S.L."/>
            <person name="Zaremba-Niedzwiedzka K."/>
            <person name="Martijn J."/>
            <person name="Lind A.E."/>
            <person name="van Eijk R."/>
            <person name="Schleper C."/>
            <person name="Guy L."/>
            <person name="Ettema T.J."/>
        </authorList>
    </citation>
    <scope>NUCLEOTIDE SEQUENCE</scope>
</reference>
<dbReference type="AlphaFoldDB" id="A0A0F9KYR1"/>
<protein>
    <recommendedName>
        <fullName evidence="2">Phage portal protein</fullName>
    </recommendedName>
</protein>
<proteinExistence type="predicted"/>
<evidence type="ECO:0000313" key="1">
    <source>
        <dbReference type="EMBL" id="KKM20615.1"/>
    </source>
</evidence>
<dbReference type="EMBL" id="LAZR01013729">
    <property type="protein sequence ID" value="KKM20615.1"/>
    <property type="molecule type" value="Genomic_DNA"/>
</dbReference>
<gene>
    <name evidence="1" type="ORF">LCGC14_1643710</name>
</gene>
<name>A0A0F9KYR1_9ZZZZ</name>
<evidence type="ECO:0008006" key="2">
    <source>
        <dbReference type="Google" id="ProtNLM"/>
    </source>
</evidence>
<sequence length="92" mass="10345">MDALTFIETRQAHALCYGNGYAEIQRDGGGRPIALWPLLPDKTFRKISPEGVPFYEVHPTKGGVVTLPDYNVLHIKGLGYDGYNNQREHKCK</sequence>
<comment type="caution">
    <text evidence="1">The sequence shown here is derived from an EMBL/GenBank/DDBJ whole genome shotgun (WGS) entry which is preliminary data.</text>
</comment>
<accession>A0A0F9KYR1</accession>
<dbReference type="InterPro" id="IPR006944">
    <property type="entry name" value="Phage/GTA_portal"/>
</dbReference>